<dbReference type="OrthoDB" id="3635at10239"/>
<protein>
    <recommendedName>
        <fullName evidence="3">DNA polymerase beta subunit</fullName>
    </recommendedName>
</protein>
<keyword evidence="2" id="KW-1185">Reference proteome</keyword>
<sequence>MDLLDALKFVQGSVAKKELQEGLTHFRIVDGTVRGFNGTISLCSPVPLNIDCTPKAEPMLKAIAACDEAVQMTMLANGKLSIKSGGFKVSVDTLQKPTAHVEPEGTIHEIDGQLFLNGLSRVTPFISDDASRPWSCGVLVKQGSMYATNNASIIQYWFGAVFPVDCVVPRMAIKELLRIKKPPVRIQCTDTSMTFHYEDGCWLRTQLLELKWPNIDKIIERTEKGSDVYTLDTELFNCLEKIKPFCERDGRIYMENGVVRTHYNELDGASAMFRESKSIGVYNIDLIMQLKGLATDWDASRFNEKDERGLSTPIIFYGENLRGVIVGFRL</sequence>
<dbReference type="Proteomes" id="UP000033023">
    <property type="component" value="Segment"/>
</dbReference>
<dbReference type="KEGG" id="vg:26646262"/>
<proteinExistence type="predicted"/>
<evidence type="ECO:0008006" key="3">
    <source>
        <dbReference type="Google" id="ProtNLM"/>
    </source>
</evidence>
<dbReference type="Gene3D" id="3.10.150.10">
    <property type="entry name" value="DNA Polymerase III, subunit A, domain 2"/>
    <property type="match status" value="1"/>
</dbReference>
<evidence type="ECO:0000313" key="2">
    <source>
        <dbReference type="Proteomes" id="UP000033023"/>
    </source>
</evidence>
<organism evidence="1 2">
    <name type="scientific">Enterobacteria phage JenP1</name>
    <dbReference type="NCBI Taxonomy" id="1610837"/>
    <lineage>
        <taxon>Viruses</taxon>
        <taxon>Duplodnaviria</taxon>
        <taxon>Heunggongvirae</taxon>
        <taxon>Uroviricota</taxon>
        <taxon>Caudoviricetes</taxon>
        <taxon>Queuovirinae</taxon>
        <taxon>Nonagvirus</taxon>
        <taxon>Nonagvirus JenP1</taxon>
    </lineage>
</organism>
<reference evidence="1 2" key="1">
    <citation type="journal article" date="2015" name="Genome Announc.">
        <title>Complete Genome Sequences of Four Novel Escherichia coli Bacteriophages Belonging to New Phage Groups.</title>
        <authorList>
            <person name="Carstens A.B."/>
            <person name="Kot W."/>
            <person name="Hansen L.H."/>
        </authorList>
    </citation>
    <scope>NUCLEOTIDE SEQUENCE [LARGE SCALE GENOMIC DNA]</scope>
</reference>
<name>A0A0E3GMI1_9CAUD</name>
<dbReference type="RefSeq" id="YP_009220001.1">
    <property type="nucleotide sequence ID" value="NC_029028.1"/>
</dbReference>
<dbReference type="GeneID" id="26646262"/>
<evidence type="ECO:0000313" key="1">
    <source>
        <dbReference type="EMBL" id="AKA60897.1"/>
    </source>
</evidence>
<dbReference type="EMBL" id="KP719132">
    <property type="protein sequence ID" value="AKA60897.1"/>
    <property type="molecule type" value="Genomic_DNA"/>
</dbReference>
<accession>A0A0E3GMI1</accession>
<reference evidence="2" key="2">
    <citation type="submission" date="2015-01" db="EMBL/GenBank/DDBJ databases">
        <title>Complete sequence of three novel 9g-like phages.</title>
        <authorList>
            <person name="Carstens A.B."/>
            <person name="Hansen L.H."/>
            <person name="Kot W."/>
        </authorList>
    </citation>
    <scope>NUCLEOTIDE SEQUENCE [LARGE SCALE GENOMIC DNA]</scope>
</reference>